<dbReference type="RefSeq" id="WP_344502421.1">
    <property type="nucleotide sequence ID" value="NZ_BAAAQD010000005.1"/>
</dbReference>
<proteinExistence type="predicted"/>
<organism evidence="4 5">
    <name type="scientific">Dactylosporangium maewongense</name>
    <dbReference type="NCBI Taxonomy" id="634393"/>
    <lineage>
        <taxon>Bacteria</taxon>
        <taxon>Bacillati</taxon>
        <taxon>Actinomycetota</taxon>
        <taxon>Actinomycetes</taxon>
        <taxon>Micromonosporales</taxon>
        <taxon>Micromonosporaceae</taxon>
        <taxon>Dactylosporangium</taxon>
    </lineage>
</organism>
<keyword evidence="1 2" id="KW-0238">DNA-binding</keyword>
<feature type="DNA-binding region" description="H-T-H motif" evidence="2">
    <location>
        <begin position="33"/>
        <end position="52"/>
    </location>
</feature>
<name>A0ABP4KYT4_9ACTN</name>
<reference evidence="5" key="1">
    <citation type="journal article" date="2019" name="Int. J. Syst. Evol. Microbiol.">
        <title>The Global Catalogue of Microorganisms (GCM) 10K type strain sequencing project: providing services to taxonomists for standard genome sequencing and annotation.</title>
        <authorList>
            <consortium name="The Broad Institute Genomics Platform"/>
            <consortium name="The Broad Institute Genome Sequencing Center for Infectious Disease"/>
            <person name="Wu L."/>
            <person name="Ma J."/>
        </authorList>
    </citation>
    <scope>NUCLEOTIDE SEQUENCE [LARGE SCALE GENOMIC DNA]</scope>
    <source>
        <strain evidence="5">JCM 15933</strain>
    </source>
</reference>
<protein>
    <recommendedName>
        <fullName evidence="3">HTH tetR-type domain-containing protein</fullName>
    </recommendedName>
</protein>
<dbReference type="Pfam" id="PF00440">
    <property type="entry name" value="TetR_N"/>
    <property type="match status" value="1"/>
</dbReference>
<dbReference type="Proteomes" id="UP001501470">
    <property type="component" value="Unassembled WGS sequence"/>
</dbReference>
<dbReference type="SUPFAM" id="SSF46689">
    <property type="entry name" value="Homeodomain-like"/>
    <property type="match status" value="1"/>
</dbReference>
<accession>A0ABP4KYT4</accession>
<dbReference type="PROSITE" id="PS01081">
    <property type="entry name" value="HTH_TETR_1"/>
    <property type="match status" value="1"/>
</dbReference>
<gene>
    <name evidence="4" type="ORF">GCM10009827_029380</name>
</gene>
<feature type="domain" description="HTH tetR-type" evidence="3">
    <location>
        <begin position="10"/>
        <end position="70"/>
    </location>
</feature>
<evidence type="ECO:0000259" key="3">
    <source>
        <dbReference type="PROSITE" id="PS50977"/>
    </source>
</evidence>
<sequence length="198" mass="21854">MPKVDDAHFAARRRQILDAAAACFAREGFHRTSVQDIVRESGVSAGLVYRYFTSKDDMIAAIVTERHEQRERRLREEDPVTAYTDLLRGLGDPATRDALRLSLQVWAETVRSERIRDLVRSGVDRPARLLAGAALPPDLDADSVIRIFIAIYQGLLLQTVLDDTLDHAALAATAEHLLRTALTPPPERGPAGEGMMGS</sequence>
<evidence type="ECO:0000313" key="5">
    <source>
        <dbReference type="Proteomes" id="UP001501470"/>
    </source>
</evidence>
<dbReference type="InterPro" id="IPR036271">
    <property type="entry name" value="Tet_transcr_reg_TetR-rel_C_sf"/>
</dbReference>
<comment type="caution">
    <text evidence="4">The sequence shown here is derived from an EMBL/GenBank/DDBJ whole genome shotgun (WGS) entry which is preliminary data.</text>
</comment>
<dbReference type="InterPro" id="IPR050109">
    <property type="entry name" value="HTH-type_TetR-like_transc_reg"/>
</dbReference>
<evidence type="ECO:0000256" key="2">
    <source>
        <dbReference type="PROSITE-ProRule" id="PRU00335"/>
    </source>
</evidence>
<keyword evidence="5" id="KW-1185">Reference proteome</keyword>
<dbReference type="SUPFAM" id="SSF48498">
    <property type="entry name" value="Tetracyclin repressor-like, C-terminal domain"/>
    <property type="match status" value="1"/>
</dbReference>
<dbReference type="EMBL" id="BAAAQD010000005">
    <property type="protein sequence ID" value="GAA1513024.1"/>
    <property type="molecule type" value="Genomic_DNA"/>
</dbReference>
<dbReference type="PROSITE" id="PS50977">
    <property type="entry name" value="HTH_TETR_2"/>
    <property type="match status" value="1"/>
</dbReference>
<evidence type="ECO:0000313" key="4">
    <source>
        <dbReference type="EMBL" id="GAA1513024.1"/>
    </source>
</evidence>
<evidence type="ECO:0000256" key="1">
    <source>
        <dbReference type="ARBA" id="ARBA00023125"/>
    </source>
</evidence>
<dbReference type="PANTHER" id="PTHR30055:SF229">
    <property type="entry name" value="HTH-TYPE TRANSCRIPTIONAL REPRESSOR RV1474C"/>
    <property type="match status" value="1"/>
</dbReference>
<dbReference type="InterPro" id="IPR009057">
    <property type="entry name" value="Homeodomain-like_sf"/>
</dbReference>
<dbReference type="InterPro" id="IPR023772">
    <property type="entry name" value="DNA-bd_HTH_TetR-type_CS"/>
</dbReference>
<dbReference type="InterPro" id="IPR001647">
    <property type="entry name" value="HTH_TetR"/>
</dbReference>
<dbReference type="Gene3D" id="1.10.357.10">
    <property type="entry name" value="Tetracycline Repressor, domain 2"/>
    <property type="match status" value="1"/>
</dbReference>
<dbReference type="PRINTS" id="PR00455">
    <property type="entry name" value="HTHTETR"/>
</dbReference>
<dbReference type="PANTHER" id="PTHR30055">
    <property type="entry name" value="HTH-TYPE TRANSCRIPTIONAL REGULATOR RUTR"/>
    <property type="match status" value="1"/>
</dbReference>